<reference evidence="1 2" key="1">
    <citation type="submission" date="2020-07" db="EMBL/GenBank/DDBJ databases">
        <title>Sequencing the genomes of 1000 actinobacteria strains.</title>
        <authorList>
            <person name="Klenk H.-P."/>
        </authorList>
    </citation>
    <scope>NUCLEOTIDE SEQUENCE [LARGE SCALE GENOMIC DNA]</scope>
    <source>
        <strain evidence="1 2">DSM 21349</strain>
    </source>
</reference>
<protein>
    <recommendedName>
        <fullName evidence="3">Excreted virulence factor EspC, type VII ESX diderm</fullName>
    </recommendedName>
</protein>
<sequence>MTTIHSTSVNTEGPGEALQDLARRVQSIHDPREISSVLGSVSAGLAVLAQALHQLGQFHDGPARERAWTNGSSRTGTAASYRVSWELHRAAEIIHQVSTGLDRAHEVEATITYATEHSAELPDVARAVPERGLLL</sequence>
<dbReference type="AlphaFoldDB" id="A0A7W3IZ13"/>
<comment type="caution">
    <text evidence="1">The sequence shown here is derived from an EMBL/GenBank/DDBJ whole genome shotgun (WGS) entry which is preliminary data.</text>
</comment>
<evidence type="ECO:0000313" key="2">
    <source>
        <dbReference type="Proteomes" id="UP000580910"/>
    </source>
</evidence>
<gene>
    <name evidence="1" type="ORF">FB382_001499</name>
</gene>
<organism evidence="1 2">
    <name type="scientific">Nocardioides ginsengisegetis</name>
    <dbReference type="NCBI Taxonomy" id="661491"/>
    <lineage>
        <taxon>Bacteria</taxon>
        <taxon>Bacillati</taxon>
        <taxon>Actinomycetota</taxon>
        <taxon>Actinomycetes</taxon>
        <taxon>Propionibacteriales</taxon>
        <taxon>Nocardioidaceae</taxon>
        <taxon>Nocardioides</taxon>
    </lineage>
</organism>
<evidence type="ECO:0008006" key="3">
    <source>
        <dbReference type="Google" id="ProtNLM"/>
    </source>
</evidence>
<keyword evidence="2" id="KW-1185">Reference proteome</keyword>
<dbReference type="Proteomes" id="UP000580910">
    <property type="component" value="Unassembled WGS sequence"/>
</dbReference>
<name>A0A7W3IZ13_9ACTN</name>
<evidence type="ECO:0000313" key="1">
    <source>
        <dbReference type="EMBL" id="MBA8803208.1"/>
    </source>
</evidence>
<dbReference type="RefSeq" id="WP_182538049.1">
    <property type="nucleotide sequence ID" value="NZ_JACGXA010000001.1"/>
</dbReference>
<accession>A0A7W3IZ13</accession>
<dbReference type="EMBL" id="JACGXA010000001">
    <property type="protein sequence ID" value="MBA8803208.1"/>
    <property type="molecule type" value="Genomic_DNA"/>
</dbReference>
<proteinExistence type="predicted"/>